<dbReference type="STRING" id="4615.A0A199VCF0"/>
<dbReference type="AlphaFoldDB" id="A0A199VCF0"/>
<dbReference type="InterPro" id="IPR024752">
    <property type="entry name" value="Myb/SANT-like_dom"/>
</dbReference>
<reference evidence="5" key="2">
    <citation type="submission" date="2025-04" db="UniProtKB">
        <authorList>
            <consortium name="RefSeq"/>
        </authorList>
    </citation>
    <scope>IDENTIFICATION</scope>
    <source>
        <tissue evidence="5">Leaf</tissue>
    </source>
</reference>
<dbReference type="PANTHER" id="PTHR31704">
    <property type="entry name" value="MYB/SANT-LIKE DNA-BINDING DOMAIN PROTEIN-RELATED"/>
    <property type="match status" value="1"/>
</dbReference>
<evidence type="ECO:0000313" key="2">
    <source>
        <dbReference type="EMBL" id="OAY74769.1"/>
    </source>
</evidence>
<protein>
    <submittedName>
        <fullName evidence="2 5">L10-interacting MYB domain-containing protein</fullName>
    </submittedName>
</protein>
<gene>
    <name evidence="5" type="primary">LOC109718257</name>
    <name evidence="2" type="ORF">ACMD2_15980</name>
</gene>
<feature type="domain" description="Myb/SANT-like" evidence="1">
    <location>
        <begin position="27"/>
        <end position="118"/>
    </location>
</feature>
<evidence type="ECO:0000313" key="3">
    <source>
        <dbReference type="Proteomes" id="UP000092600"/>
    </source>
</evidence>
<keyword evidence="4" id="KW-1185">Reference proteome</keyword>
<proteinExistence type="predicted"/>
<dbReference type="GeneID" id="109718257"/>
<evidence type="ECO:0000313" key="4">
    <source>
        <dbReference type="Proteomes" id="UP000515123"/>
    </source>
</evidence>
<dbReference type="EMBL" id="LSRQ01002299">
    <property type="protein sequence ID" value="OAY74769.1"/>
    <property type="molecule type" value="Genomic_DNA"/>
</dbReference>
<organism evidence="2 3">
    <name type="scientific">Ananas comosus</name>
    <name type="common">Pineapple</name>
    <name type="synonym">Ananas ananas</name>
    <dbReference type="NCBI Taxonomy" id="4615"/>
    <lineage>
        <taxon>Eukaryota</taxon>
        <taxon>Viridiplantae</taxon>
        <taxon>Streptophyta</taxon>
        <taxon>Embryophyta</taxon>
        <taxon>Tracheophyta</taxon>
        <taxon>Spermatophyta</taxon>
        <taxon>Magnoliopsida</taxon>
        <taxon>Liliopsida</taxon>
        <taxon>Poales</taxon>
        <taxon>Bromeliaceae</taxon>
        <taxon>Bromelioideae</taxon>
        <taxon>Ananas</taxon>
    </lineage>
</organism>
<evidence type="ECO:0000259" key="1">
    <source>
        <dbReference type="Pfam" id="PF12776"/>
    </source>
</evidence>
<dbReference type="PANTHER" id="PTHR31704:SF37">
    <property type="entry name" value="HEAT SHOCK PROTEIN"/>
    <property type="match status" value="1"/>
</dbReference>
<sequence length="342" mass="39743">MKEEIRMKMSPLQMELSDAYGRRIKATWDAVSTRVFCDICVEEVIAGNRPNTHFNKTGWVNVVGKFQERAKRNYDYKQLKNKWDSLKRDWVLWKLLVRNEKRVEWDYERGTIDANMEWCDEKLKVFPDAAKFRGGDLENMKQLDIMFSNALPSGETTMTPAFNTMLPAPIVDESNEDQIEGSSDSVDDVDFANINADNVTIASYVTPIREFPGEGRVKRKKRTFDVREEANEKRGRRRKAKLGNAVYMHKELERIRNAVESYNSQATCSVTSRKTDYPGCGIMECMGLLETIPEVEIGGELYMLGTRLFIKRDYREMFVALKRPDVQLLWLKQELETEARSR</sequence>
<dbReference type="OrthoDB" id="671245at2759"/>
<reference evidence="2 3" key="1">
    <citation type="journal article" date="2016" name="DNA Res.">
        <title>The draft genome of MD-2 pineapple using hybrid error correction of long reads.</title>
        <authorList>
            <person name="Redwan R.M."/>
            <person name="Saidin A."/>
            <person name="Kumar S.V."/>
        </authorList>
    </citation>
    <scope>NUCLEOTIDE SEQUENCE [LARGE SCALE GENOMIC DNA]</scope>
    <source>
        <strain evidence="3">cv. MD2</strain>
        <tissue evidence="2">Leaf</tissue>
    </source>
</reference>
<dbReference type="RefSeq" id="XP_020099997.1">
    <property type="nucleotide sequence ID" value="XM_020244408.1"/>
</dbReference>
<accession>A0A199VCF0</accession>
<evidence type="ECO:0000313" key="5">
    <source>
        <dbReference type="RefSeq" id="XP_020099997.1"/>
    </source>
</evidence>
<name>A0A199VCF0_ANACO</name>
<dbReference type="Pfam" id="PF12776">
    <property type="entry name" value="Myb_DNA-bind_3"/>
    <property type="match status" value="1"/>
</dbReference>
<dbReference type="Proteomes" id="UP000092600">
    <property type="component" value="Unassembled WGS sequence"/>
</dbReference>
<dbReference type="Proteomes" id="UP000515123">
    <property type="component" value="Linkage group 1"/>
</dbReference>